<accession>A0A2N3KIR8</accession>
<proteinExistence type="predicted"/>
<protein>
    <recommendedName>
        <fullName evidence="3">HTH cro/C1-type domain-containing protein</fullName>
    </recommendedName>
</protein>
<dbReference type="AlphaFoldDB" id="A0A2N3KIR8"/>
<name>A0A2N3KIR8_9PROT</name>
<comment type="caution">
    <text evidence="1">The sequence shown here is derived from an EMBL/GenBank/DDBJ whole genome shotgun (WGS) entry which is preliminary data.</text>
</comment>
<evidence type="ECO:0008006" key="3">
    <source>
        <dbReference type="Google" id="ProtNLM"/>
    </source>
</evidence>
<sequence>MPLSSNKHRQPGQRIAPTVIDKRAAVRLRLARRRAEVSQVELQRMLAQRGYIVSRQLLGKLESGDTRMSLGQAHLFGQLLTGDGAILIRDDLSLARDWDSDDGEEG</sequence>
<evidence type="ECO:0000313" key="1">
    <source>
        <dbReference type="EMBL" id="PKR50452.1"/>
    </source>
</evidence>
<gene>
    <name evidence="1" type="ORF">COO20_21505</name>
</gene>
<organism evidence="1 2">
    <name type="scientific">Thalassospira marina</name>
    <dbReference type="NCBI Taxonomy" id="2048283"/>
    <lineage>
        <taxon>Bacteria</taxon>
        <taxon>Pseudomonadati</taxon>
        <taxon>Pseudomonadota</taxon>
        <taxon>Alphaproteobacteria</taxon>
        <taxon>Rhodospirillales</taxon>
        <taxon>Thalassospiraceae</taxon>
        <taxon>Thalassospira</taxon>
    </lineage>
</organism>
<evidence type="ECO:0000313" key="2">
    <source>
        <dbReference type="Proteomes" id="UP000233597"/>
    </source>
</evidence>
<dbReference type="EMBL" id="NWTK01000017">
    <property type="protein sequence ID" value="PKR50452.1"/>
    <property type="molecule type" value="Genomic_DNA"/>
</dbReference>
<dbReference type="Proteomes" id="UP000233597">
    <property type="component" value="Unassembled WGS sequence"/>
</dbReference>
<reference evidence="1 2" key="1">
    <citation type="submission" date="2017-09" db="EMBL/GenBank/DDBJ databases">
        <title>Biodiversity and function of Thalassospira species in the particle-attached aromatic-hydrocarbon-degrading consortia from the surface seawater of the South China Sea.</title>
        <authorList>
            <person name="Dong C."/>
            <person name="Liu R."/>
            <person name="Shao Z."/>
        </authorList>
    </citation>
    <scope>NUCLEOTIDE SEQUENCE [LARGE SCALE GENOMIC DNA]</scope>
    <source>
        <strain evidence="1 2">CSC1P2</strain>
    </source>
</reference>